<reference evidence="2 3" key="1">
    <citation type="submission" date="2014-04" db="EMBL/GenBank/DDBJ databases">
        <authorList>
            <consortium name="DOE Joint Genome Institute"/>
            <person name="Kuo A."/>
            <person name="Kohler A."/>
            <person name="Costa M.D."/>
            <person name="Nagy L.G."/>
            <person name="Floudas D."/>
            <person name="Copeland A."/>
            <person name="Barry K.W."/>
            <person name="Cichocki N."/>
            <person name="Veneault-Fourrey C."/>
            <person name="LaButti K."/>
            <person name="Lindquist E.A."/>
            <person name="Lipzen A."/>
            <person name="Lundell T."/>
            <person name="Morin E."/>
            <person name="Murat C."/>
            <person name="Sun H."/>
            <person name="Tunlid A."/>
            <person name="Henrissat B."/>
            <person name="Grigoriev I.V."/>
            <person name="Hibbett D.S."/>
            <person name="Martin F."/>
            <person name="Nordberg H.P."/>
            <person name="Cantor M.N."/>
            <person name="Hua S.X."/>
        </authorList>
    </citation>
    <scope>NUCLEOTIDE SEQUENCE [LARGE SCALE GENOMIC DNA]</scope>
    <source>
        <strain evidence="2 3">441</strain>
    </source>
</reference>
<evidence type="ECO:0000259" key="1">
    <source>
        <dbReference type="Pfam" id="PF20149"/>
    </source>
</evidence>
<keyword evidence="3" id="KW-1185">Reference proteome</keyword>
<sequence>MYDYSNDHVVRSTKWRRKSSKEDVLDPVVVKVQKLVEHEGRPRTRDYDEVTQEFMMTAIGEYHARLCAEAPMPDHLAETSILDASWAWARKATGVNLARTPQLVKIVTSRGSQVHGQLKTKLHLLIEVIFGFHSSQSKSMIKKNQSLAEGLKEGMNFAFKHMAADEGKRRGFLKAPLIQKIVNMMWFANKHDDGVVFHKHYKPFPYLALVLVLMVIECCIDEWMTGMRTDIPFTIQEYRGTYESHLKCLHAFEDAMKDYDVLPAICTRLYEAGRIHSSAALLSAPMEVTVSAQVIATAIKEHEEGSTMEDESD</sequence>
<reference evidence="3" key="2">
    <citation type="submission" date="2015-01" db="EMBL/GenBank/DDBJ databases">
        <title>Evolutionary Origins and Diversification of the Mycorrhizal Mutualists.</title>
        <authorList>
            <consortium name="DOE Joint Genome Institute"/>
            <consortium name="Mycorrhizal Genomics Consortium"/>
            <person name="Kohler A."/>
            <person name="Kuo A."/>
            <person name="Nagy L.G."/>
            <person name="Floudas D."/>
            <person name="Copeland A."/>
            <person name="Barry K.W."/>
            <person name="Cichocki N."/>
            <person name="Veneault-Fourrey C."/>
            <person name="LaButti K."/>
            <person name="Lindquist E.A."/>
            <person name="Lipzen A."/>
            <person name="Lundell T."/>
            <person name="Morin E."/>
            <person name="Murat C."/>
            <person name="Riley R."/>
            <person name="Ohm R."/>
            <person name="Sun H."/>
            <person name="Tunlid A."/>
            <person name="Henrissat B."/>
            <person name="Grigoriev I.V."/>
            <person name="Hibbett D.S."/>
            <person name="Martin F."/>
        </authorList>
    </citation>
    <scope>NUCLEOTIDE SEQUENCE [LARGE SCALE GENOMIC DNA]</scope>
    <source>
        <strain evidence="3">441</strain>
    </source>
</reference>
<name>A0A0C9YUE0_9AGAM</name>
<dbReference type="EMBL" id="KN834215">
    <property type="protein sequence ID" value="KIK11448.1"/>
    <property type="molecule type" value="Genomic_DNA"/>
</dbReference>
<dbReference type="AlphaFoldDB" id="A0A0C9YUE0"/>
<gene>
    <name evidence="2" type="ORF">PISMIDRAFT_19519</name>
</gene>
<evidence type="ECO:0000313" key="2">
    <source>
        <dbReference type="EMBL" id="KIK11448.1"/>
    </source>
</evidence>
<accession>A0A0C9YUE0</accession>
<dbReference type="HOGENOM" id="CLU_038181_0_1_1"/>
<dbReference type="STRING" id="765257.A0A0C9YUE0"/>
<evidence type="ECO:0000313" key="3">
    <source>
        <dbReference type="Proteomes" id="UP000054018"/>
    </source>
</evidence>
<organism evidence="2 3">
    <name type="scientific">Pisolithus microcarpus 441</name>
    <dbReference type="NCBI Taxonomy" id="765257"/>
    <lineage>
        <taxon>Eukaryota</taxon>
        <taxon>Fungi</taxon>
        <taxon>Dikarya</taxon>
        <taxon>Basidiomycota</taxon>
        <taxon>Agaricomycotina</taxon>
        <taxon>Agaricomycetes</taxon>
        <taxon>Agaricomycetidae</taxon>
        <taxon>Boletales</taxon>
        <taxon>Sclerodermatineae</taxon>
        <taxon>Pisolithaceae</taxon>
        <taxon>Pisolithus</taxon>
    </lineage>
</organism>
<dbReference type="OrthoDB" id="3249407at2759"/>
<dbReference type="Proteomes" id="UP000054018">
    <property type="component" value="Unassembled WGS sequence"/>
</dbReference>
<dbReference type="Pfam" id="PF20149">
    <property type="entry name" value="DUF6532"/>
    <property type="match status" value="1"/>
</dbReference>
<feature type="domain" description="DUF6532" evidence="1">
    <location>
        <begin position="58"/>
        <end position="252"/>
    </location>
</feature>
<protein>
    <recommendedName>
        <fullName evidence="1">DUF6532 domain-containing protein</fullName>
    </recommendedName>
</protein>
<proteinExistence type="predicted"/>
<dbReference type="InterPro" id="IPR045341">
    <property type="entry name" value="DUF6532"/>
</dbReference>